<keyword evidence="4 5" id="KW-1015">Disulfide bond</keyword>
<reference evidence="10" key="1">
    <citation type="submission" date="2019-06" db="EMBL/GenBank/DDBJ databases">
        <authorList>
            <consortium name="Wellcome Sanger Institute Data Sharing"/>
        </authorList>
    </citation>
    <scope>NUCLEOTIDE SEQUENCE [LARGE SCALE GENOMIC DNA]</scope>
</reference>
<dbReference type="GO" id="GO:0016020">
    <property type="term" value="C:membrane"/>
    <property type="evidence" value="ECO:0007669"/>
    <property type="project" value="InterPro"/>
</dbReference>
<evidence type="ECO:0000259" key="9">
    <source>
        <dbReference type="PROSITE" id="PS51162"/>
    </source>
</evidence>
<evidence type="ECO:0000256" key="1">
    <source>
        <dbReference type="ARBA" id="ARBA00004613"/>
    </source>
</evidence>
<comment type="subcellular location">
    <subcellularLocation>
        <location evidence="1">Secreted</location>
    </subcellularLocation>
</comment>
<dbReference type="GO" id="GO:0005615">
    <property type="term" value="C:extracellular space"/>
    <property type="evidence" value="ECO:0007669"/>
    <property type="project" value="TreeGrafter"/>
</dbReference>
<sequence length="192" mass="20886">MSDPDTQRLMRAPSQQTNVDVETPSARSGRAYKVAGITLLACVLIVGQAAIAYFLISQRGDIKSLQEKNDEIRVQMGRPRSAAVPVRMQMPINSLMTDLMDEESSSDGTKKEPVPLTTCQQERAGQKTLPVPGFYPKCDQNGLYKVEQCLNEECWCVKPLTGEQIPGTVTRGPASCGFTGVRAALPVLKAAE</sequence>
<dbReference type="GO" id="GO:0035718">
    <property type="term" value="F:macrophage migration inhibitory factor binding"/>
    <property type="evidence" value="ECO:0007669"/>
    <property type="project" value="InterPro"/>
</dbReference>
<dbReference type="OrthoDB" id="406800at2759"/>
<dbReference type="Gene3D" id="4.10.800.10">
    <property type="entry name" value="Thyroglobulin type-1"/>
    <property type="match status" value="1"/>
</dbReference>
<reference evidence="10" key="2">
    <citation type="submission" date="2025-08" db="UniProtKB">
        <authorList>
            <consortium name="Ensembl"/>
        </authorList>
    </citation>
    <scope>IDENTIFICATION</scope>
</reference>
<dbReference type="OMA" id="CVLIAGQ"/>
<dbReference type="GeneID" id="115399894"/>
<dbReference type="PROSITE" id="PS00484">
    <property type="entry name" value="THYROGLOBULIN_1_1"/>
    <property type="match status" value="1"/>
</dbReference>
<evidence type="ECO:0000256" key="4">
    <source>
        <dbReference type="ARBA" id="ARBA00023157"/>
    </source>
</evidence>
<dbReference type="InterPro" id="IPR051950">
    <property type="entry name" value="Dev_reg/Prot_inhib"/>
</dbReference>
<dbReference type="RefSeq" id="XP_029963433.1">
    <property type="nucleotide sequence ID" value="XM_030107573.1"/>
</dbReference>
<dbReference type="InterPro" id="IPR015386">
    <property type="entry name" value="MHC_II-assoc_invar/CLIP_MHC-bd"/>
</dbReference>
<organism evidence="10 11">
    <name type="scientific">Salarias fasciatus</name>
    <name type="common">Jewelled blenny</name>
    <name type="synonym">Blennius fasciatus</name>
    <dbReference type="NCBI Taxonomy" id="181472"/>
    <lineage>
        <taxon>Eukaryota</taxon>
        <taxon>Metazoa</taxon>
        <taxon>Chordata</taxon>
        <taxon>Craniata</taxon>
        <taxon>Vertebrata</taxon>
        <taxon>Euteleostomi</taxon>
        <taxon>Actinopterygii</taxon>
        <taxon>Neopterygii</taxon>
        <taxon>Teleostei</taxon>
        <taxon>Neoteleostei</taxon>
        <taxon>Acanthomorphata</taxon>
        <taxon>Ovalentaria</taxon>
        <taxon>Blenniimorphae</taxon>
        <taxon>Blenniiformes</taxon>
        <taxon>Blennioidei</taxon>
        <taxon>Blenniidae</taxon>
        <taxon>Salariinae</taxon>
        <taxon>Salarias</taxon>
    </lineage>
</organism>
<dbReference type="InterPro" id="IPR000716">
    <property type="entry name" value="Thyroglobulin_1"/>
</dbReference>
<proteinExistence type="predicted"/>
<reference evidence="10" key="3">
    <citation type="submission" date="2025-09" db="UniProtKB">
        <authorList>
            <consortium name="Ensembl"/>
        </authorList>
    </citation>
    <scope>IDENTIFICATION</scope>
</reference>
<dbReference type="Ensembl" id="ENSSFAT00005019207.1">
    <property type="protein sequence ID" value="ENSSFAP00005018476.1"/>
    <property type="gene ID" value="ENSSFAG00005009740.1"/>
</dbReference>
<protein>
    <submittedName>
        <fullName evidence="10">Insulin-like growth factor-binding protein 1</fullName>
    </submittedName>
</protein>
<keyword evidence="2" id="KW-0964">Secreted</keyword>
<keyword evidence="8" id="KW-1133">Transmembrane helix</keyword>
<keyword evidence="8" id="KW-0812">Transmembrane</keyword>
<dbReference type="SUPFAM" id="SSF57610">
    <property type="entry name" value="Thyroglobulin type-1 domain"/>
    <property type="match status" value="1"/>
</dbReference>
<dbReference type="SMART" id="SM00211">
    <property type="entry name" value="TY"/>
    <property type="match status" value="1"/>
</dbReference>
<dbReference type="GO" id="GO:0006886">
    <property type="term" value="P:intracellular protein transport"/>
    <property type="evidence" value="ECO:0007669"/>
    <property type="project" value="InterPro"/>
</dbReference>
<comment type="caution">
    <text evidence="6">Lacks conserved residue(s) required for the propagation of feature annotation.</text>
</comment>
<dbReference type="AlphaFoldDB" id="A0A672GI80"/>
<keyword evidence="3" id="KW-0677">Repeat</keyword>
<evidence type="ECO:0000256" key="5">
    <source>
        <dbReference type="PIRSR" id="PIRSR001992-1"/>
    </source>
</evidence>
<dbReference type="PROSITE" id="PS51162">
    <property type="entry name" value="THYROGLOBULIN_1_2"/>
    <property type="match status" value="1"/>
</dbReference>
<evidence type="ECO:0000256" key="2">
    <source>
        <dbReference type="ARBA" id="ARBA00022525"/>
    </source>
</evidence>
<feature type="transmembrane region" description="Helical" evidence="8">
    <location>
        <begin position="34"/>
        <end position="56"/>
    </location>
</feature>
<evidence type="ECO:0000256" key="7">
    <source>
        <dbReference type="SAM" id="MobiDB-lite"/>
    </source>
</evidence>
<dbReference type="PANTHER" id="PTHR12352:SF3">
    <property type="entry name" value="NIDOGEN-2"/>
    <property type="match status" value="1"/>
</dbReference>
<evidence type="ECO:0000256" key="6">
    <source>
        <dbReference type="PROSITE-ProRule" id="PRU00500"/>
    </source>
</evidence>
<dbReference type="Pfam" id="PF09307">
    <property type="entry name" value="MHC2-interact"/>
    <property type="match status" value="1"/>
</dbReference>
<feature type="domain" description="Thyroglobulin type-1" evidence="9">
    <location>
        <begin position="116"/>
        <end position="176"/>
    </location>
</feature>
<name>A0A672GI80_SALFA</name>
<evidence type="ECO:0000313" key="11">
    <source>
        <dbReference type="Proteomes" id="UP000472267"/>
    </source>
</evidence>
<dbReference type="InParanoid" id="A0A672GI80"/>
<dbReference type="PANTHER" id="PTHR12352">
    <property type="entry name" value="SECRETED MODULAR CALCIUM-BINDING PROTEIN"/>
    <property type="match status" value="1"/>
</dbReference>
<gene>
    <name evidence="10" type="primary">LOC115399894</name>
</gene>
<feature type="region of interest" description="Disordered" evidence="7">
    <location>
        <begin position="101"/>
        <end position="122"/>
    </location>
</feature>
<dbReference type="GO" id="GO:0019882">
    <property type="term" value="P:antigen processing and presentation"/>
    <property type="evidence" value="ECO:0007669"/>
    <property type="project" value="InterPro"/>
</dbReference>
<feature type="disulfide bond" evidence="5 6">
    <location>
        <begin position="156"/>
        <end position="176"/>
    </location>
</feature>
<evidence type="ECO:0000313" key="10">
    <source>
        <dbReference type="Ensembl" id="ENSSFAP00005018476.1"/>
    </source>
</evidence>
<feature type="disulfide bond" evidence="5 6">
    <location>
        <begin position="119"/>
        <end position="138"/>
    </location>
</feature>
<dbReference type="CDD" id="cd00191">
    <property type="entry name" value="TY"/>
    <property type="match status" value="1"/>
</dbReference>
<dbReference type="GO" id="GO:0006955">
    <property type="term" value="P:immune response"/>
    <property type="evidence" value="ECO:0007669"/>
    <property type="project" value="InterPro"/>
</dbReference>
<accession>A0A672GI80</accession>
<dbReference type="InterPro" id="IPR043530">
    <property type="entry name" value="CD74_antigen"/>
</dbReference>
<feature type="region of interest" description="Disordered" evidence="7">
    <location>
        <begin position="1"/>
        <end position="26"/>
    </location>
</feature>
<evidence type="ECO:0000256" key="8">
    <source>
        <dbReference type="SAM" id="Phobius"/>
    </source>
</evidence>
<keyword evidence="11" id="KW-1185">Reference proteome</keyword>
<keyword evidence="8" id="KW-0472">Membrane</keyword>
<dbReference type="InterPro" id="IPR036857">
    <property type="entry name" value="Thyroglobulin_1_sf"/>
</dbReference>
<dbReference type="GO" id="GO:0042289">
    <property type="term" value="F:MHC class II protein binding"/>
    <property type="evidence" value="ECO:0007669"/>
    <property type="project" value="InterPro"/>
</dbReference>
<dbReference type="FunCoup" id="A0A672GI80">
    <property type="interactions" value="33"/>
</dbReference>
<evidence type="ECO:0000256" key="3">
    <source>
        <dbReference type="ARBA" id="ARBA00022737"/>
    </source>
</evidence>
<dbReference type="Pfam" id="PF00086">
    <property type="entry name" value="Thyroglobulin_1"/>
    <property type="match status" value="1"/>
</dbReference>
<dbReference type="PIRSF" id="PIRSF001992">
    <property type="entry name" value="CD74_antigen"/>
    <property type="match status" value="1"/>
</dbReference>
<dbReference type="Proteomes" id="UP000472267">
    <property type="component" value="Chromosome 13"/>
</dbReference>
<feature type="disulfide bond" evidence="5">
    <location>
        <begin position="149"/>
        <end position="154"/>
    </location>
</feature>